<dbReference type="EMBL" id="SRYA01000022">
    <property type="protein sequence ID" value="TGY95981.1"/>
    <property type="molecule type" value="Genomic_DNA"/>
</dbReference>
<sequence length="88" mass="10187">MTASWRTSSHFNKKRRWNILKRILIALIRLYRLYLSPLKTTKCPYYPTCSTYGLEAIQKHGALKGSLLAGWRILRCNPFSKGGYDPVP</sequence>
<comment type="caution">
    <text evidence="1">The sequence shown here is derived from an EMBL/GenBank/DDBJ whole genome shotgun (WGS) entry which is preliminary data.</text>
</comment>
<dbReference type="Proteomes" id="UP000304953">
    <property type="component" value="Unassembled WGS sequence"/>
</dbReference>
<reference evidence="1" key="1">
    <citation type="submission" date="2019-04" db="EMBL/GenBank/DDBJ databases">
        <title>Microbes associate with the intestines of laboratory mice.</title>
        <authorList>
            <person name="Navarre W."/>
            <person name="Wong E."/>
            <person name="Huang K."/>
            <person name="Tropini C."/>
            <person name="Ng K."/>
            <person name="Yu B."/>
        </authorList>
    </citation>
    <scope>NUCLEOTIDE SEQUENCE</scope>
    <source>
        <strain evidence="1">NM01_1-7b</strain>
    </source>
</reference>
<name>A0AC61RVP2_9FIRM</name>
<keyword evidence="2" id="KW-1185">Reference proteome</keyword>
<evidence type="ECO:0000313" key="2">
    <source>
        <dbReference type="Proteomes" id="UP000304953"/>
    </source>
</evidence>
<gene>
    <name evidence="1" type="primary">yidD</name>
    <name evidence="1" type="ORF">E5329_12425</name>
</gene>
<evidence type="ECO:0000313" key="1">
    <source>
        <dbReference type="EMBL" id="TGY95981.1"/>
    </source>
</evidence>
<accession>A0AC61RVP2</accession>
<protein>
    <submittedName>
        <fullName evidence="1">Membrane protein insertion efficiency factor YidD</fullName>
    </submittedName>
</protein>
<organism evidence="1 2">
    <name type="scientific">Petralouisia muris</name>
    <dbReference type="NCBI Taxonomy" id="3032872"/>
    <lineage>
        <taxon>Bacteria</taxon>
        <taxon>Bacillati</taxon>
        <taxon>Bacillota</taxon>
        <taxon>Clostridia</taxon>
        <taxon>Lachnospirales</taxon>
        <taxon>Lachnospiraceae</taxon>
        <taxon>Petralouisia</taxon>
    </lineage>
</organism>
<proteinExistence type="predicted"/>